<evidence type="ECO:0000256" key="10">
    <source>
        <dbReference type="ARBA" id="ARBA00023136"/>
    </source>
</evidence>
<evidence type="ECO:0000313" key="15">
    <source>
        <dbReference type="Proteomes" id="UP000770015"/>
    </source>
</evidence>
<evidence type="ECO:0000256" key="13">
    <source>
        <dbReference type="SAM" id="MobiDB-lite"/>
    </source>
</evidence>
<dbReference type="OrthoDB" id="416834at2759"/>
<gene>
    <name evidence="14" type="ORF">F5X68DRAFT_200320</name>
</gene>
<evidence type="ECO:0000256" key="4">
    <source>
        <dbReference type="ARBA" id="ARBA00022502"/>
    </source>
</evidence>
<evidence type="ECO:0000256" key="11">
    <source>
        <dbReference type="ARBA" id="ARBA00024708"/>
    </source>
</evidence>
<dbReference type="EMBL" id="JAGSXJ010000003">
    <property type="protein sequence ID" value="KAH6694130.1"/>
    <property type="molecule type" value="Genomic_DNA"/>
</dbReference>
<reference evidence="14" key="1">
    <citation type="journal article" date="2021" name="Nat. Commun.">
        <title>Genetic determinants of endophytism in the Arabidopsis root mycobiome.</title>
        <authorList>
            <person name="Mesny F."/>
            <person name="Miyauchi S."/>
            <person name="Thiergart T."/>
            <person name="Pickel B."/>
            <person name="Atanasova L."/>
            <person name="Karlsson M."/>
            <person name="Huettel B."/>
            <person name="Barry K.W."/>
            <person name="Haridas S."/>
            <person name="Chen C."/>
            <person name="Bauer D."/>
            <person name="Andreopoulos W."/>
            <person name="Pangilinan J."/>
            <person name="LaButti K."/>
            <person name="Riley R."/>
            <person name="Lipzen A."/>
            <person name="Clum A."/>
            <person name="Drula E."/>
            <person name="Henrissat B."/>
            <person name="Kohler A."/>
            <person name="Grigoriev I.V."/>
            <person name="Martin F.M."/>
            <person name="Hacquard S."/>
        </authorList>
    </citation>
    <scope>NUCLEOTIDE SEQUENCE</scope>
    <source>
        <strain evidence="14">MPI-SDFR-AT-0117</strain>
    </source>
</reference>
<dbReference type="AlphaFoldDB" id="A0A9P8VI52"/>
<comment type="pathway">
    <text evidence="2">Glycolipid biosynthesis; glycosylphosphatidylinositol-anchor biosynthesis.</text>
</comment>
<dbReference type="GO" id="GO:0006506">
    <property type="term" value="P:GPI anchor biosynthetic process"/>
    <property type="evidence" value="ECO:0007669"/>
    <property type="project" value="UniProtKB-KW"/>
</dbReference>
<evidence type="ECO:0000256" key="12">
    <source>
        <dbReference type="RuleBase" id="RU363075"/>
    </source>
</evidence>
<evidence type="ECO:0000256" key="2">
    <source>
        <dbReference type="ARBA" id="ARBA00004687"/>
    </source>
</evidence>
<name>A0A9P8VI52_9PEZI</name>
<evidence type="ECO:0000256" key="5">
    <source>
        <dbReference type="ARBA" id="ARBA00022676"/>
    </source>
</evidence>
<comment type="caution">
    <text evidence="14">The sequence shown here is derived from an EMBL/GenBank/DDBJ whole genome shotgun (WGS) entry which is preliminary data.</text>
</comment>
<dbReference type="EC" id="2.4.1.-" evidence="12"/>
<comment type="function">
    <text evidence="11">Mannosyltransferase involved in glycosylphosphatidylinositol-anchor biosynthesis. Transfers the third mannose to Man2-GlcN-acyl-PI during GPI precursor assembly.</text>
</comment>
<protein>
    <recommendedName>
        <fullName evidence="12">Mannosyltransferase</fullName>
        <ecNumber evidence="12">2.4.1.-</ecNumber>
    </recommendedName>
</protein>
<organism evidence="14 15">
    <name type="scientific">Plectosphaerella plurivora</name>
    <dbReference type="NCBI Taxonomy" id="936078"/>
    <lineage>
        <taxon>Eukaryota</taxon>
        <taxon>Fungi</taxon>
        <taxon>Dikarya</taxon>
        <taxon>Ascomycota</taxon>
        <taxon>Pezizomycotina</taxon>
        <taxon>Sordariomycetes</taxon>
        <taxon>Hypocreomycetidae</taxon>
        <taxon>Glomerellales</taxon>
        <taxon>Plectosphaerellaceae</taxon>
        <taxon>Plectosphaerella</taxon>
    </lineage>
</organism>
<evidence type="ECO:0000313" key="14">
    <source>
        <dbReference type="EMBL" id="KAH6694130.1"/>
    </source>
</evidence>
<comment type="similarity">
    <text evidence="3">Belongs to the glycosyltransferase 22 family. PIGB subfamily.</text>
</comment>
<comment type="subcellular location">
    <subcellularLocation>
        <location evidence="1 12">Endoplasmic reticulum membrane</location>
        <topology evidence="1 12">Multi-pass membrane protein</topology>
    </subcellularLocation>
</comment>
<dbReference type="PANTHER" id="PTHR22760">
    <property type="entry name" value="GLYCOSYLTRANSFERASE"/>
    <property type="match status" value="1"/>
</dbReference>
<dbReference type="GO" id="GO:0005789">
    <property type="term" value="C:endoplasmic reticulum membrane"/>
    <property type="evidence" value="ECO:0007669"/>
    <property type="project" value="UniProtKB-SubCell"/>
</dbReference>
<evidence type="ECO:0000256" key="7">
    <source>
        <dbReference type="ARBA" id="ARBA00022692"/>
    </source>
</evidence>
<dbReference type="PANTHER" id="PTHR22760:SF4">
    <property type="entry name" value="GPI MANNOSYLTRANSFERASE 3"/>
    <property type="match status" value="1"/>
</dbReference>
<evidence type="ECO:0000256" key="1">
    <source>
        <dbReference type="ARBA" id="ARBA00004477"/>
    </source>
</evidence>
<dbReference type="GO" id="GO:0000026">
    <property type="term" value="F:alpha-1,2-mannosyltransferase activity"/>
    <property type="evidence" value="ECO:0007669"/>
    <property type="project" value="TreeGrafter"/>
</dbReference>
<dbReference type="InterPro" id="IPR005599">
    <property type="entry name" value="GPI_mannosylTrfase"/>
</dbReference>
<accession>A0A9P8VI52</accession>
<proteinExistence type="inferred from homology"/>
<keyword evidence="4" id="KW-0337">GPI-anchor biosynthesis</keyword>
<dbReference type="Proteomes" id="UP000770015">
    <property type="component" value="Unassembled WGS sequence"/>
</dbReference>
<keyword evidence="10" id="KW-0472">Membrane</keyword>
<evidence type="ECO:0000256" key="9">
    <source>
        <dbReference type="ARBA" id="ARBA00022989"/>
    </source>
</evidence>
<evidence type="ECO:0000256" key="8">
    <source>
        <dbReference type="ARBA" id="ARBA00022824"/>
    </source>
</evidence>
<keyword evidence="9" id="KW-1133">Transmembrane helix</keyword>
<evidence type="ECO:0000256" key="6">
    <source>
        <dbReference type="ARBA" id="ARBA00022679"/>
    </source>
</evidence>
<keyword evidence="6" id="KW-0808">Transferase</keyword>
<keyword evidence="8 12" id="KW-0256">Endoplasmic reticulum</keyword>
<keyword evidence="5 12" id="KW-0328">Glycosyltransferase</keyword>
<evidence type="ECO:0000256" key="3">
    <source>
        <dbReference type="ARBA" id="ARBA00006065"/>
    </source>
</evidence>
<keyword evidence="7" id="KW-0812">Transmembrane</keyword>
<feature type="compositionally biased region" description="Low complexity" evidence="13">
    <location>
        <begin position="29"/>
        <end position="45"/>
    </location>
</feature>
<feature type="region of interest" description="Disordered" evidence="13">
    <location>
        <begin position="1"/>
        <end position="45"/>
    </location>
</feature>
<keyword evidence="15" id="KW-1185">Reference proteome</keyword>
<dbReference type="Pfam" id="PF03901">
    <property type="entry name" value="Glyco_transf_22"/>
    <property type="match status" value="1"/>
</dbReference>
<sequence length="668" mass="73753">MVASVGSPTAPAGGPDPQLLKAGRNEAKAGTSMTTSNTSAAMSRATTTTTTTTTIFRWLLAFRALNAFCLSTFFQPDEYFQSLEPAWRMAFGDAAGAWVTWEWTHQLRSSLHPALFAAAYKAVDLIARLLPRSLTTTLRPILLLAAPKAVQTVFAALGDWYTWQLAVKIYGHDSTSSWFALSMSICSAFHWFVATRTFSNSLEMTLTIMALYYWPWELFAATPAAAPVKENPRGPPSAPSSVLSTPAGLRGLRLSLLLAAVAVTLRPTNLLIWLSVLLSTLIARLSIPGLPITLSTGIVLMREVALCGSAVLAVSFASDRLYFGEWTFPPYKFLYFNINQALAVFYGRSPWHYYLSQGLPLLSIAYLPFVLRALARPPVTEHLASNIILTTLAGIARNMITALSLISHKEVRFIYPLLPLLHVLAAPYAASFFTTSSTESTPPEPLPTPKLKNKGLLRAAIALNVILAGFLSFFHQPAPLTVLSHLRREFERIHPDAAADLPPFIDSTLSGDDNELFALFLTPCHSTPWRSHLIHPRLTARALTCEPPLHTAPNTIERDTYRDEADRFYDAPLEFLANELWPTADASVSGDPPQLTGERIPRFIIGFQGIEPWLDELFLEHPRASKLGLRPVRVWEGWNGLFNEDSRRTGKLVVWDTGRYGASSAPHK</sequence>